<evidence type="ECO:0000313" key="8">
    <source>
        <dbReference type="EMBL" id="MEP0866955.1"/>
    </source>
</evidence>
<keyword evidence="5" id="KW-0804">Transcription</keyword>
<comment type="caution">
    <text evidence="8">The sequence shown here is derived from an EMBL/GenBank/DDBJ whole genome shotgun (WGS) entry which is preliminary data.</text>
</comment>
<dbReference type="Gene3D" id="1.10.1740.10">
    <property type="match status" value="1"/>
</dbReference>
<evidence type="ECO:0000259" key="6">
    <source>
        <dbReference type="Pfam" id="PF04542"/>
    </source>
</evidence>
<proteinExistence type="inferred from homology"/>
<evidence type="ECO:0000259" key="7">
    <source>
        <dbReference type="Pfam" id="PF04545"/>
    </source>
</evidence>
<accession>A0ABV0JU23</accession>
<dbReference type="SUPFAM" id="SSF88659">
    <property type="entry name" value="Sigma3 and sigma4 domains of RNA polymerase sigma factors"/>
    <property type="match status" value="1"/>
</dbReference>
<keyword evidence="3" id="KW-0731">Sigma factor</keyword>
<dbReference type="Pfam" id="PF04542">
    <property type="entry name" value="Sigma70_r2"/>
    <property type="match status" value="1"/>
</dbReference>
<name>A0ABV0JU23_9CYAN</name>
<dbReference type="NCBIfam" id="NF009172">
    <property type="entry name" value="PRK12519.1"/>
    <property type="match status" value="1"/>
</dbReference>
<protein>
    <submittedName>
        <fullName evidence="8">Sigma-70 family RNA polymerase sigma factor</fullName>
    </submittedName>
</protein>
<dbReference type="InterPro" id="IPR036388">
    <property type="entry name" value="WH-like_DNA-bd_sf"/>
</dbReference>
<dbReference type="InterPro" id="IPR039425">
    <property type="entry name" value="RNA_pol_sigma-70-like"/>
</dbReference>
<comment type="similarity">
    <text evidence="1">Belongs to the sigma-70 factor family. ECF subfamily.</text>
</comment>
<dbReference type="Pfam" id="PF04545">
    <property type="entry name" value="Sigma70_r4"/>
    <property type="match status" value="1"/>
</dbReference>
<dbReference type="InterPro" id="IPR007627">
    <property type="entry name" value="RNA_pol_sigma70_r2"/>
</dbReference>
<feature type="domain" description="RNA polymerase sigma-70 region 2" evidence="6">
    <location>
        <begin position="36"/>
        <end position="102"/>
    </location>
</feature>
<evidence type="ECO:0000256" key="3">
    <source>
        <dbReference type="ARBA" id="ARBA00023082"/>
    </source>
</evidence>
<sequence>MPPDSSDRTPKTPSTRMDTDLFQALKAGQSSALGILYDRYGSLVYGLALKILRNPQEAEDLTQEIFLNLWRSDSYNPARGSLSSYLTVMTRSRAIDKLRSRGTSVKFLERWQHAMTAETRTDNPFEQVSLGERSQQVRAALAELSENQRQILEMAYYEGLSQSEIATQLDIPLGTVKTRARTGLLKLRQTLRELIK</sequence>
<evidence type="ECO:0000313" key="9">
    <source>
        <dbReference type="Proteomes" id="UP001442494"/>
    </source>
</evidence>
<dbReference type="PANTHER" id="PTHR43133:SF62">
    <property type="entry name" value="RNA POLYMERASE SIGMA FACTOR SIGZ"/>
    <property type="match status" value="1"/>
</dbReference>
<gene>
    <name evidence="8" type="ORF">NDI37_21105</name>
</gene>
<dbReference type="InterPro" id="IPR013325">
    <property type="entry name" value="RNA_pol_sigma_r2"/>
</dbReference>
<dbReference type="Gene3D" id="1.10.10.10">
    <property type="entry name" value="Winged helix-like DNA-binding domain superfamily/Winged helix DNA-binding domain"/>
    <property type="match status" value="1"/>
</dbReference>
<evidence type="ECO:0000256" key="1">
    <source>
        <dbReference type="ARBA" id="ARBA00010641"/>
    </source>
</evidence>
<dbReference type="InterPro" id="IPR007630">
    <property type="entry name" value="RNA_pol_sigma70_r4"/>
</dbReference>
<dbReference type="PANTHER" id="PTHR43133">
    <property type="entry name" value="RNA POLYMERASE ECF-TYPE SIGMA FACTO"/>
    <property type="match status" value="1"/>
</dbReference>
<dbReference type="SUPFAM" id="SSF88946">
    <property type="entry name" value="Sigma2 domain of RNA polymerase sigma factors"/>
    <property type="match status" value="1"/>
</dbReference>
<dbReference type="InterPro" id="IPR014284">
    <property type="entry name" value="RNA_pol_sigma-70_dom"/>
</dbReference>
<feature type="domain" description="RNA polymerase sigma-70 region 4" evidence="7">
    <location>
        <begin position="140"/>
        <end position="189"/>
    </location>
</feature>
<dbReference type="EMBL" id="JAMPKK010000055">
    <property type="protein sequence ID" value="MEP0866955.1"/>
    <property type="molecule type" value="Genomic_DNA"/>
</dbReference>
<keyword evidence="4" id="KW-0238">DNA-binding</keyword>
<dbReference type="RefSeq" id="WP_190420721.1">
    <property type="nucleotide sequence ID" value="NZ_JAMPKK010000055.1"/>
</dbReference>
<keyword evidence="2" id="KW-0805">Transcription regulation</keyword>
<keyword evidence="9" id="KW-1185">Reference proteome</keyword>
<evidence type="ECO:0000256" key="2">
    <source>
        <dbReference type="ARBA" id="ARBA00023015"/>
    </source>
</evidence>
<organism evidence="8 9">
    <name type="scientific">Funiculus sociatus GB2-A5</name>
    <dbReference type="NCBI Taxonomy" id="2933946"/>
    <lineage>
        <taxon>Bacteria</taxon>
        <taxon>Bacillati</taxon>
        <taxon>Cyanobacteriota</taxon>
        <taxon>Cyanophyceae</taxon>
        <taxon>Coleofasciculales</taxon>
        <taxon>Coleofasciculaceae</taxon>
        <taxon>Funiculus</taxon>
    </lineage>
</organism>
<reference evidence="8 9" key="1">
    <citation type="submission" date="2022-04" db="EMBL/GenBank/DDBJ databases">
        <title>Positive selection, recombination, and allopatry shape intraspecific diversity of widespread and dominant cyanobacteria.</title>
        <authorList>
            <person name="Wei J."/>
            <person name="Shu W."/>
            <person name="Hu C."/>
        </authorList>
    </citation>
    <scope>NUCLEOTIDE SEQUENCE [LARGE SCALE GENOMIC DNA]</scope>
    <source>
        <strain evidence="8 9">GB2-A5</strain>
    </source>
</reference>
<evidence type="ECO:0000256" key="5">
    <source>
        <dbReference type="ARBA" id="ARBA00023163"/>
    </source>
</evidence>
<evidence type="ECO:0000256" key="4">
    <source>
        <dbReference type="ARBA" id="ARBA00023125"/>
    </source>
</evidence>
<dbReference type="Proteomes" id="UP001442494">
    <property type="component" value="Unassembled WGS sequence"/>
</dbReference>
<dbReference type="InterPro" id="IPR013324">
    <property type="entry name" value="RNA_pol_sigma_r3/r4-like"/>
</dbReference>
<dbReference type="CDD" id="cd06171">
    <property type="entry name" value="Sigma70_r4"/>
    <property type="match status" value="1"/>
</dbReference>
<dbReference type="NCBIfam" id="TIGR02937">
    <property type="entry name" value="sigma70-ECF"/>
    <property type="match status" value="1"/>
</dbReference>